<dbReference type="InterPro" id="IPR035913">
    <property type="entry name" value="RPB5-like_sf"/>
</dbReference>
<dbReference type="InterPro" id="IPR036710">
    <property type="entry name" value="RNA_pol_Rpb5_N_sf"/>
</dbReference>
<dbReference type="AlphaFoldDB" id="A0A2P2JFW5"/>
<sequence>MERNGMHVGGEALGNGSTLDEMGTLGGCLGSYLDEGNVVETRRCYLAWRTVLEMLKDRGYSVPSSEIDISLPKFQAIYGQDPDFDRLKFSATHLSDHYKRILVIFCGAALVKVSTIRFIAGQIANRESLTGLILILRKEITSQARKAVNLFSFKVEVFQITDLLVNITKHVLKPKHQVLTDREKKDLLKKYNIEEKQLPRLLKKDAIAQYYGLERGQVVKVTYAGGITGSHVTYRCIW</sequence>
<dbReference type="GO" id="GO:0042797">
    <property type="term" value="P:tRNA transcription by RNA polymerase III"/>
    <property type="evidence" value="ECO:0007669"/>
    <property type="project" value="TreeGrafter"/>
</dbReference>
<accession>A0A2P2JFW5</accession>
<protein>
    <submittedName>
        <fullName evidence="6">Uncharacterized protein MANES_09G007600</fullName>
    </submittedName>
</protein>
<comment type="subcellular location">
    <subcellularLocation>
        <location evidence="1">Nucleus</location>
    </subcellularLocation>
</comment>
<keyword evidence="2" id="KW-0539">Nucleus</keyword>
<dbReference type="Gene3D" id="3.40.1340.10">
    <property type="entry name" value="RNA polymerase, Rpb5, N-terminal domain"/>
    <property type="match status" value="1"/>
</dbReference>
<feature type="domain" description="RNA polymerase subunit H/Rpb5 C-terminal" evidence="4">
    <location>
        <begin position="165"/>
        <end position="237"/>
    </location>
</feature>
<dbReference type="EMBL" id="GGEC01011878">
    <property type="protein sequence ID" value="MBW92361.1"/>
    <property type="molecule type" value="Transcribed_RNA"/>
</dbReference>
<dbReference type="FunFam" id="3.90.940.20:FF:000001">
    <property type="entry name" value="DNA-directed RNA polymerases I, II, and III subunit RPABC1"/>
    <property type="match status" value="1"/>
</dbReference>
<dbReference type="PANTHER" id="PTHR10535">
    <property type="entry name" value="DNA-DIRECTED RNA POLYMERASES I, II, AND III SUBUNIT RPABC1"/>
    <property type="match status" value="1"/>
</dbReference>
<dbReference type="Pfam" id="PF03871">
    <property type="entry name" value="RNA_pol_Rpb5_N"/>
    <property type="match status" value="1"/>
</dbReference>
<evidence type="ECO:0000313" key="6">
    <source>
        <dbReference type="EMBL" id="MBW92361.1"/>
    </source>
</evidence>
<dbReference type="InterPro" id="IPR005571">
    <property type="entry name" value="RNA_pol_Rpb5_N"/>
</dbReference>
<dbReference type="Gene3D" id="3.90.940.20">
    <property type="entry name" value="RPB5-like RNA polymerase subunit"/>
    <property type="match status" value="1"/>
</dbReference>
<name>A0A2P2JFW5_RHIMU</name>
<dbReference type="GO" id="GO:0003899">
    <property type="term" value="F:DNA-directed RNA polymerase activity"/>
    <property type="evidence" value="ECO:0007669"/>
    <property type="project" value="InterPro"/>
</dbReference>
<dbReference type="GO" id="GO:0006362">
    <property type="term" value="P:transcription elongation by RNA polymerase I"/>
    <property type="evidence" value="ECO:0007669"/>
    <property type="project" value="TreeGrafter"/>
</dbReference>
<proteinExistence type="inferred from homology"/>
<feature type="domain" description="RNA polymerase Rpb5 N-terminal" evidence="5">
    <location>
        <begin position="40"/>
        <end position="122"/>
    </location>
</feature>
<evidence type="ECO:0000256" key="3">
    <source>
        <dbReference type="ARBA" id="ARBA00025765"/>
    </source>
</evidence>
<dbReference type="PANTHER" id="PTHR10535:SF2">
    <property type="entry name" value="DNA-DIRECTED RNA POLYMERASE V SUBUNIT 5A"/>
    <property type="match status" value="1"/>
</dbReference>
<dbReference type="GO" id="GO:0003677">
    <property type="term" value="F:DNA binding"/>
    <property type="evidence" value="ECO:0007669"/>
    <property type="project" value="InterPro"/>
</dbReference>
<dbReference type="GO" id="GO:0006366">
    <property type="term" value="P:transcription by RNA polymerase II"/>
    <property type="evidence" value="ECO:0007669"/>
    <property type="project" value="TreeGrafter"/>
</dbReference>
<evidence type="ECO:0000256" key="2">
    <source>
        <dbReference type="ARBA" id="ARBA00023242"/>
    </source>
</evidence>
<dbReference type="PIRSF" id="PIRSF000747">
    <property type="entry name" value="RPB5"/>
    <property type="match status" value="1"/>
</dbReference>
<reference evidence="6" key="1">
    <citation type="submission" date="2018-02" db="EMBL/GenBank/DDBJ databases">
        <title>Rhizophora mucronata_Transcriptome.</title>
        <authorList>
            <person name="Meera S.P."/>
            <person name="Sreeshan A."/>
            <person name="Augustine A."/>
        </authorList>
    </citation>
    <scope>NUCLEOTIDE SEQUENCE</scope>
    <source>
        <tissue evidence="6">Leaf</tissue>
    </source>
</reference>
<dbReference type="InterPro" id="IPR000783">
    <property type="entry name" value="RNA_pol_subH/Rpb5_C"/>
</dbReference>
<dbReference type="InterPro" id="IPR014381">
    <property type="entry name" value="Arch_Rpo5/euc_Rpb5"/>
</dbReference>
<organism evidence="6">
    <name type="scientific">Rhizophora mucronata</name>
    <name type="common">Asiatic mangrove</name>
    <dbReference type="NCBI Taxonomy" id="61149"/>
    <lineage>
        <taxon>Eukaryota</taxon>
        <taxon>Viridiplantae</taxon>
        <taxon>Streptophyta</taxon>
        <taxon>Embryophyta</taxon>
        <taxon>Tracheophyta</taxon>
        <taxon>Spermatophyta</taxon>
        <taxon>Magnoliopsida</taxon>
        <taxon>eudicotyledons</taxon>
        <taxon>Gunneridae</taxon>
        <taxon>Pentapetalae</taxon>
        <taxon>rosids</taxon>
        <taxon>fabids</taxon>
        <taxon>Malpighiales</taxon>
        <taxon>Rhizophoraceae</taxon>
        <taxon>Rhizophora</taxon>
    </lineage>
</organism>
<dbReference type="SUPFAM" id="SSF55287">
    <property type="entry name" value="RPB5-like RNA polymerase subunit"/>
    <property type="match status" value="1"/>
</dbReference>
<evidence type="ECO:0000256" key="1">
    <source>
        <dbReference type="ARBA" id="ARBA00004123"/>
    </source>
</evidence>
<evidence type="ECO:0000259" key="4">
    <source>
        <dbReference type="Pfam" id="PF01191"/>
    </source>
</evidence>
<dbReference type="SUPFAM" id="SSF53036">
    <property type="entry name" value="Eukaryotic RPB5 N-terminal domain"/>
    <property type="match status" value="1"/>
</dbReference>
<dbReference type="GO" id="GO:0055029">
    <property type="term" value="C:nuclear DNA-directed RNA polymerase complex"/>
    <property type="evidence" value="ECO:0007669"/>
    <property type="project" value="UniProtKB-ARBA"/>
</dbReference>
<dbReference type="Pfam" id="PF01191">
    <property type="entry name" value="RNA_pol_Rpb5_C"/>
    <property type="match status" value="1"/>
</dbReference>
<evidence type="ECO:0000259" key="5">
    <source>
        <dbReference type="Pfam" id="PF03871"/>
    </source>
</evidence>
<comment type="similarity">
    <text evidence="3">Belongs to the archaeal Rpo5/eukaryotic RPB5 RNA polymerase subunit family.</text>
</comment>